<accession>A0ABV7E8M3</accession>
<dbReference type="Proteomes" id="UP001595456">
    <property type="component" value="Unassembled WGS sequence"/>
</dbReference>
<gene>
    <name evidence="2" type="ORF">ACFODU_10180</name>
</gene>
<name>A0ABV7E8M3_9SPHN</name>
<evidence type="ECO:0000313" key="2">
    <source>
        <dbReference type="EMBL" id="MFC3098157.1"/>
    </source>
</evidence>
<sequence>MTEMTRRERIEVLVDAPLVRKLAELAQEAGITGHTLWRVTGGSGTGGAWSEDLLSGATAKCLFLVIANEERAETFMAALEPLLDSHQLIVMRSAVDVVRAARF</sequence>
<dbReference type="InterPro" id="IPR015867">
    <property type="entry name" value="N-reg_PII/ATP_PRibTrfase_C"/>
</dbReference>
<comment type="caution">
    <text evidence="2">The sequence shown here is derived from an EMBL/GenBank/DDBJ whole genome shotgun (WGS) entry which is preliminary data.</text>
</comment>
<evidence type="ECO:0000313" key="3">
    <source>
        <dbReference type="Proteomes" id="UP001595456"/>
    </source>
</evidence>
<protein>
    <recommendedName>
        <fullName evidence="1">Nitrogen regulatory protein P-II</fullName>
    </recommendedName>
</protein>
<reference evidence="3" key="1">
    <citation type="journal article" date="2019" name="Int. J. Syst. Evol. Microbiol.">
        <title>The Global Catalogue of Microorganisms (GCM) 10K type strain sequencing project: providing services to taxonomists for standard genome sequencing and annotation.</title>
        <authorList>
            <consortium name="The Broad Institute Genomics Platform"/>
            <consortium name="The Broad Institute Genome Sequencing Center for Infectious Disease"/>
            <person name="Wu L."/>
            <person name="Ma J."/>
        </authorList>
    </citation>
    <scope>NUCLEOTIDE SEQUENCE [LARGE SCALE GENOMIC DNA]</scope>
    <source>
        <strain evidence="3">KCTC 52607</strain>
    </source>
</reference>
<organism evidence="2 3">
    <name type="scientific">Alteraurantiacibacter palmitatis</name>
    <dbReference type="NCBI Taxonomy" id="2054628"/>
    <lineage>
        <taxon>Bacteria</taxon>
        <taxon>Pseudomonadati</taxon>
        <taxon>Pseudomonadota</taxon>
        <taxon>Alphaproteobacteria</taxon>
        <taxon>Sphingomonadales</taxon>
        <taxon>Erythrobacteraceae</taxon>
        <taxon>Alteraurantiacibacter</taxon>
    </lineage>
</organism>
<dbReference type="EMBL" id="JBHRST010000016">
    <property type="protein sequence ID" value="MFC3098157.1"/>
    <property type="molecule type" value="Genomic_DNA"/>
</dbReference>
<dbReference type="InterPro" id="IPR002187">
    <property type="entry name" value="N-reg_PII"/>
</dbReference>
<dbReference type="RefSeq" id="WP_336926589.1">
    <property type="nucleotide sequence ID" value="NZ_JBANRO010000008.1"/>
</dbReference>
<dbReference type="Gene3D" id="3.30.70.120">
    <property type="match status" value="1"/>
</dbReference>
<dbReference type="Pfam" id="PF00543">
    <property type="entry name" value="P-II"/>
    <property type="match status" value="1"/>
</dbReference>
<evidence type="ECO:0000256" key="1">
    <source>
        <dbReference type="ARBA" id="ARBA00015681"/>
    </source>
</evidence>
<dbReference type="SUPFAM" id="SSF54913">
    <property type="entry name" value="GlnB-like"/>
    <property type="match status" value="1"/>
</dbReference>
<proteinExistence type="predicted"/>
<keyword evidence="3" id="KW-1185">Reference proteome</keyword>
<dbReference type="InterPro" id="IPR011322">
    <property type="entry name" value="N-reg_PII-like_a/b"/>
</dbReference>